<dbReference type="Proteomes" id="UP000198287">
    <property type="component" value="Unassembled WGS sequence"/>
</dbReference>
<protein>
    <submittedName>
        <fullName evidence="2">Uncharacterized protein</fullName>
    </submittedName>
</protein>
<dbReference type="OrthoDB" id="10252832at2759"/>
<evidence type="ECO:0000313" key="2">
    <source>
        <dbReference type="EMBL" id="OXA63434.1"/>
    </source>
</evidence>
<reference evidence="2 3" key="1">
    <citation type="submission" date="2015-12" db="EMBL/GenBank/DDBJ databases">
        <title>The genome of Folsomia candida.</title>
        <authorList>
            <person name="Faddeeva A."/>
            <person name="Derks M.F."/>
            <person name="Anvar Y."/>
            <person name="Smit S."/>
            <person name="Van Straalen N."/>
            <person name="Roelofs D."/>
        </authorList>
    </citation>
    <scope>NUCLEOTIDE SEQUENCE [LARGE SCALE GENOMIC DNA]</scope>
    <source>
        <strain evidence="2 3">VU population</strain>
        <tissue evidence="2">Whole body</tissue>
    </source>
</reference>
<evidence type="ECO:0000313" key="3">
    <source>
        <dbReference type="Proteomes" id="UP000198287"/>
    </source>
</evidence>
<name>A0A226F1Y9_FOLCA</name>
<proteinExistence type="predicted"/>
<dbReference type="EMBL" id="LNIX01000001">
    <property type="protein sequence ID" value="OXA63434.1"/>
    <property type="molecule type" value="Genomic_DNA"/>
</dbReference>
<feature type="compositionally biased region" description="Low complexity" evidence="1">
    <location>
        <begin position="1"/>
        <end position="17"/>
    </location>
</feature>
<evidence type="ECO:0000256" key="1">
    <source>
        <dbReference type="SAM" id="MobiDB-lite"/>
    </source>
</evidence>
<dbReference type="AlphaFoldDB" id="A0A226F1Y9"/>
<accession>A0A226F1Y9</accession>
<feature type="region of interest" description="Disordered" evidence="1">
    <location>
        <begin position="1"/>
        <end position="38"/>
    </location>
</feature>
<gene>
    <name evidence="2" type="ORF">Fcan01_03845</name>
</gene>
<keyword evidence="3" id="KW-1185">Reference proteome</keyword>
<comment type="caution">
    <text evidence="2">The sequence shown here is derived from an EMBL/GenBank/DDBJ whole genome shotgun (WGS) entry which is preliminary data.</text>
</comment>
<organism evidence="2 3">
    <name type="scientific">Folsomia candida</name>
    <name type="common">Springtail</name>
    <dbReference type="NCBI Taxonomy" id="158441"/>
    <lineage>
        <taxon>Eukaryota</taxon>
        <taxon>Metazoa</taxon>
        <taxon>Ecdysozoa</taxon>
        <taxon>Arthropoda</taxon>
        <taxon>Hexapoda</taxon>
        <taxon>Collembola</taxon>
        <taxon>Entomobryomorpha</taxon>
        <taxon>Isotomoidea</taxon>
        <taxon>Isotomidae</taxon>
        <taxon>Proisotominae</taxon>
        <taxon>Folsomia</taxon>
    </lineage>
</organism>
<sequence>MSSNRTMASSSSSDQSSHTTRPVDIATTGSASTQNSNNNCGVNNSFGFGFDGSSDCYSNYSSSQREEVYSQEMNGGAGGLVSRKFYREAHKRLVGWVLVFIGLWRDIHPSIHVVGGWVTELSSSFLIYPMNLSKHLIKWGVQ</sequence>